<feature type="transmembrane region" description="Helical" evidence="1">
    <location>
        <begin position="21"/>
        <end position="40"/>
    </location>
</feature>
<accession>A0A0P1LAX0</accession>
<dbReference type="AlphaFoldDB" id="A0A0P1MHM3"/>
<accession>A0A0P1MLQ1</accession>
<evidence type="ECO:0000313" key="4">
    <source>
        <dbReference type="Proteomes" id="UP000182011"/>
    </source>
</evidence>
<keyword evidence="1" id="KW-1133">Transmembrane helix</keyword>
<accession>A0A0P1LPC4</accession>
<accession>A0A0P1MXN8</accession>
<keyword evidence="5" id="KW-1185">Reference proteome</keyword>
<feature type="transmembrane region" description="Helical" evidence="1">
    <location>
        <begin position="46"/>
        <end position="66"/>
    </location>
</feature>
<dbReference type="STRING" id="1633631.GCA_001442925_01963"/>
<keyword evidence="1" id="KW-0472">Membrane</keyword>
<accession>A0A0S4N9Z7</accession>
<dbReference type="EMBL" id="CZVI01000001">
    <property type="protein sequence ID" value="CUS76490.1"/>
    <property type="molecule type" value="Genomic_DNA"/>
</dbReference>
<evidence type="ECO:0000313" key="5">
    <source>
        <dbReference type="Proteomes" id="UP000182200"/>
    </source>
</evidence>
<evidence type="ECO:0000256" key="1">
    <source>
        <dbReference type="SAM" id="Phobius"/>
    </source>
</evidence>
<protein>
    <submittedName>
        <fullName evidence="3">Uncharacterized protein</fullName>
    </submittedName>
</protein>
<name>A0A0P1MHM3_9BACT</name>
<dbReference type="OrthoDB" id="9804465at2"/>
<dbReference type="Proteomes" id="UP000182200">
    <property type="component" value="Unassembled WGS sequence"/>
</dbReference>
<accession>A0A0P1P6M3</accession>
<dbReference type="RefSeq" id="WP_047133269.1">
    <property type="nucleotide sequence ID" value="NZ_CZVI01000001.1"/>
</dbReference>
<dbReference type="EMBL" id="FAOP01000008">
    <property type="protein sequence ID" value="CUU08036.1"/>
    <property type="molecule type" value="Genomic_DNA"/>
</dbReference>
<accession>A0A0P1LJH2</accession>
<accession>A0A0P1MHM3</accession>
<accession>A0A0P1L6B2</accession>
<gene>
    <name evidence="3" type="ORF">JGI4_01967</name>
    <name evidence="2" type="ORF">JGI8_00021</name>
</gene>
<reference evidence="4 5" key="2">
    <citation type="submission" date="2015-11" db="EMBL/GenBank/DDBJ databases">
        <authorList>
            <person name="Varghese N."/>
        </authorList>
    </citation>
    <scope>NUCLEOTIDE SEQUENCE [LARGE SCALE GENOMIC DNA]</scope>
    <source>
        <strain evidence="2 5">JGI-8</strain>
    </source>
</reference>
<proteinExistence type="predicted"/>
<accession>A0A0P1M8T3</accession>
<dbReference type="Proteomes" id="UP000182011">
    <property type="component" value="Unassembled WGS sequence"/>
</dbReference>
<sequence>MAFIRRNWTPEEANKWTREDVIAIIVSPFAYAFLMIGVALSLLLFLWGFVFLIIGIILTGVMHWVIDPKLKAVSSEYEKKQREYIENLEKIVSWRE</sequence>
<organism evidence="3 4">
    <name type="scientific">Candidatus Kryptonium thompsonii</name>
    <dbReference type="NCBI Taxonomy" id="1633631"/>
    <lineage>
        <taxon>Bacteria</taxon>
        <taxon>Pseudomonadati</taxon>
        <taxon>Candidatus Kryptoniota</taxon>
        <taxon>Candidatus Kryptonium</taxon>
    </lineage>
</organism>
<evidence type="ECO:0000313" key="2">
    <source>
        <dbReference type="EMBL" id="CUS76490.1"/>
    </source>
</evidence>
<evidence type="ECO:0000313" key="3">
    <source>
        <dbReference type="EMBL" id="CUU08036.1"/>
    </source>
</evidence>
<reference evidence="3" key="1">
    <citation type="submission" date="2015-11" db="EMBL/GenBank/DDBJ databases">
        <authorList>
            <person name="Zhang Y."/>
            <person name="Guo Z."/>
        </authorList>
    </citation>
    <scope>NUCLEOTIDE SEQUENCE [LARGE SCALE GENOMIC DNA]</scope>
    <source>
        <strain evidence="3">JGI-4</strain>
    </source>
</reference>
<keyword evidence="1" id="KW-0812">Transmembrane</keyword>